<evidence type="ECO:0000313" key="2">
    <source>
        <dbReference type="Proteomes" id="UP001159405"/>
    </source>
</evidence>
<keyword evidence="2" id="KW-1185">Reference proteome</keyword>
<dbReference type="EMBL" id="CALNXK010000056">
    <property type="protein sequence ID" value="CAH3135486.1"/>
    <property type="molecule type" value="Genomic_DNA"/>
</dbReference>
<comment type="caution">
    <text evidence="1">The sequence shown here is derived from an EMBL/GenBank/DDBJ whole genome shotgun (WGS) entry which is preliminary data.</text>
</comment>
<protein>
    <submittedName>
        <fullName evidence="1">Uncharacterized protein</fullName>
    </submittedName>
</protein>
<proteinExistence type="predicted"/>
<name>A0ABN8P6C8_9CNID</name>
<sequence length="116" mass="13144">MNKARRDFYSEFMVENGADQGKLINAAKKLLGMKDEPLFAKHLDKTIIANDRTISAGILLERWRTFAMKLMLHLSVSLIAISYLLTNLEQDIYDLIQKSAKKSCVLDPLPTTLVCD</sequence>
<reference evidence="1 2" key="1">
    <citation type="submission" date="2022-05" db="EMBL/GenBank/DDBJ databases">
        <authorList>
            <consortium name="Genoscope - CEA"/>
            <person name="William W."/>
        </authorList>
    </citation>
    <scope>NUCLEOTIDE SEQUENCE [LARGE SCALE GENOMIC DNA]</scope>
</reference>
<dbReference type="Proteomes" id="UP001159405">
    <property type="component" value="Unassembled WGS sequence"/>
</dbReference>
<gene>
    <name evidence="1" type="ORF">PLOB_00037930</name>
</gene>
<evidence type="ECO:0000313" key="1">
    <source>
        <dbReference type="EMBL" id="CAH3135486.1"/>
    </source>
</evidence>
<organism evidence="1 2">
    <name type="scientific">Porites lobata</name>
    <dbReference type="NCBI Taxonomy" id="104759"/>
    <lineage>
        <taxon>Eukaryota</taxon>
        <taxon>Metazoa</taxon>
        <taxon>Cnidaria</taxon>
        <taxon>Anthozoa</taxon>
        <taxon>Hexacorallia</taxon>
        <taxon>Scleractinia</taxon>
        <taxon>Fungiina</taxon>
        <taxon>Poritidae</taxon>
        <taxon>Porites</taxon>
    </lineage>
</organism>
<accession>A0ABN8P6C8</accession>